<dbReference type="Gene3D" id="1.25.40.10">
    <property type="entry name" value="Tetratricopeptide repeat domain"/>
    <property type="match status" value="1"/>
</dbReference>
<gene>
    <name evidence="2" type="ORF">BCY86_06965</name>
</gene>
<evidence type="ECO:0000313" key="2">
    <source>
        <dbReference type="EMBL" id="APS00444.1"/>
    </source>
</evidence>
<reference evidence="2 3" key="1">
    <citation type="submission" date="2016-08" db="EMBL/GenBank/DDBJ databases">
        <title>Identification and validation of antigenic proteins from Pajaroellobacter abortibovis using de-novo genome sequence assembly and reverse vaccinology.</title>
        <authorList>
            <person name="Welly B.T."/>
            <person name="Miller M.R."/>
            <person name="Stott J.L."/>
            <person name="Blanchard M.T."/>
            <person name="Islas-Trejo A.D."/>
            <person name="O'Rourke S.M."/>
            <person name="Young A.E."/>
            <person name="Medrano J.F."/>
            <person name="Van Eenennaam A.L."/>
        </authorList>
    </citation>
    <scope>NUCLEOTIDE SEQUENCE [LARGE SCALE GENOMIC DNA]</scope>
    <source>
        <strain evidence="2 3">BTF92-0548A/99-0131</strain>
    </source>
</reference>
<organism evidence="2 3">
    <name type="scientific">Pajaroellobacter abortibovis</name>
    <dbReference type="NCBI Taxonomy" id="1882918"/>
    <lineage>
        <taxon>Bacteria</taxon>
        <taxon>Pseudomonadati</taxon>
        <taxon>Myxococcota</taxon>
        <taxon>Polyangia</taxon>
        <taxon>Polyangiales</taxon>
        <taxon>Polyangiaceae</taxon>
    </lineage>
</organism>
<dbReference type="SUPFAM" id="SSF48452">
    <property type="entry name" value="TPR-like"/>
    <property type="match status" value="1"/>
</dbReference>
<feature type="transmembrane region" description="Helical" evidence="1">
    <location>
        <begin position="18"/>
        <end position="40"/>
    </location>
</feature>
<sequence>MWLNVVCLTGTMKPNQGWIVRAGSIFFSLWLRWIGLFFALSTLRCAHSYLASEPVSSITVPLQGQIVTPNADYSEKELFEKGRAALVAQDWKTARDAFSLLLVANSSLVPRSFILFNLAVSEEGLDLKERARNDYQQFVNSYADDPQFIFALTRLIELHALFEDWTALQKTSDRLLAKVKDSSREEQLVGLAGRALSLVELGDDNGAMRLVLQGLDMAEQARYGMDGKLPVPLAMLRFAMAEVRRTRSERIQFVPIGADFLSKIDMRAQGLLDAQNTYSDVIRCVDPYWAALSGYRIGQMYRTLHADLMAIPPTGQSKTEEQKKIFYAMMHMRYRVLLEKGIEMMRRTLALLEKLGDSLWVERVKVAKEEMEHGLEEEKKIMAEFPFTEQEVERALEMMKERKTGNSAPKDKKR</sequence>
<dbReference type="Proteomes" id="UP000185544">
    <property type="component" value="Chromosome"/>
</dbReference>
<keyword evidence="1" id="KW-0812">Transmembrane</keyword>
<keyword evidence="1" id="KW-0472">Membrane</keyword>
<protein>
    <submittedName>
        <fullName evidence="2">Uncharacterized protein</fullName>
    </submittedName>
</protein>
<name>A0A1L6MY19_9BACT</name>
<keyword evidence="3" id="KW-1185">Reference proteome</keyword>
<accession>A0A1L6MY19</accession>
<dbReference type="EMBL" id="CP016908">
    <property type="protein sequence ID" value="APS00444.1"/>
    <property type="molecule type" value="Genomic_DNA"/>
</dbReference>
<dbReference type="AlphaFoldDB" id="A0A1L6MY19"/>
<evidence type="ECO:0000313" key="3">
    <source>
        <dbReference type="Proteomes" id="UP000185544"/>
    </source>
</evidence>
<proteinExistence type="predicted"/>
<dbReference type="InterPro" id="IPR011990">
    <property type="entry name" value="TPR-like_helical_dom_sf"/>
</dbReference>
<keyword evidence="1" id="KW-1133">Transmembrane helix</keyword>
<dbReference type="KEGG" id="pabo:BCY86_06965"/>
<evidence type="ECO:0000256" key="1">
    <source>
        <dbReference type="SAM" id="Phobius"/>
    </source>
</evidence>